<feature type="domain" description="P-type ATPase A" evidence="3">
    <location>
        <begin position="276"/>
        <end position="371"/>
    </location>
</feature>
<keyword evidence="4" id="KW-1185">Reference proteome</keyword>
<accession>A0ABM3H6G8</accession>
<dbReference type="InterPro" id="IPR023299">
    <property type="entry name" value="ATPase_P-typ_cyto_dom_N"/>
</dbReference>
<sequence length="637" mass="70126">MSQKSSADSPDIESLQESILVDANNTDIKTCVVEDQDVESQLALRVSSTADETVMEKQLGASQQQHGGSTSYSEDELVSVAFHGCEIVQQLTGKHWEEIPTPERTELPDTTEPERTHELVISIGCNNHEATDMVLKTEYIVRMVMEKDLNGLQAFGGVQGVAKALNSDIANGIPGHEEDLRHRRAAILKHESEAHNRRFIYFLRKSYNSSTILLLLILAILSLAFGIKEKGLRTGWYEGALTLGAVILIVMVHSVCEFRNESSRLLSRNQPWQNQKLEVHVLRGGRPQPIGICDVISGDVVLLEKEDPVPADGLLIPIDTRSLEVNDKADAIINDQNPFLFYGSKVIDGAGKMLVTSVGAETKLGNMSRRAQTSKRTPVEKQLNKLSTMKQIISVVILIIISVVLFLRFNLKKEHQNSGLPDFAGKPHSLKQLHEAIMRVALRPCGMLNMLTSFTLLLVGIAEGLSLTITIAITCWNKRMLGDKTFAQEPSITVTMASVTVICTDKTGGLPLTPQEVETCWIGKEVISEDSKVPTYVREALCDGIGASSLLAENSQTSMDNSILSWAVEKWGLKMETWKQIHSIAKVEQPTHNENIVAALVGKDGGKRRFLETALGKCTQTVSNPSHLLVSKLIKTI</sequence>
<dbReference type="Gene3D" id="2.70.150.10">
    <property type="entry name" value="Calcium-transporting ATPase, cytoplasmic transduction domain A"/>
    <property type="match status" value="1"/>
</dbReference>
<dbReference type="InterPro" id="IPR023214">
    <property type="entry name" value="HAD_sf"/>
</dbReference>
<keyword evidence="2" id="KW-0472">Membrane</keyword>
<dbReference type="PANTHER" id="PTHR24093">
    <property type="entry name" value="CATION TRANSPORTING ATPASE"/>
    <property type="match status" value="1"/>
</dbReference>
<proteinExistence type="predicted"/>
<dbReference type="InterPro" id="IPR008250">
    <property type="entry name" value="ATPase_P-typ_transduc_dom_A_sf"/>
</dbReference>
<dbReference type="Gene3D" id="3.40.1110.10">
    <property type="entry name" value="Calcium-transporting ATPase, cytoplasmic domain N"/>
    <property type="match status" value="1"/>
</dbReference>
<gene>
    <name evidence="5" type="primary">LOC115733585</name>
</gene>
<dbReference type="Gene3D" id="3.40.50.1000">
    <property type="entry name" value="HAD superfamily/HAD-like"/>
    <property type="match status" value="1"/>
</dbReference>
<keyword evidence="2" id="KW-0812">Transmembrane</keyword>
<feature type="transmembrane region" description="Helical" evidence="2">
    <location>
        <begin position="207"/>
        <end position="227"/>
    </location>
</feature>
<dbReference type="Gene3D" id="1.20.1110.10">
    <property type="entry name" value="Calcium-transporting ATPase, transmembrane domain"/>
    <property type="match status" value="1"/>
</dbReference>
<reference evidence="5" key="1">
    <citation type="submission" date="2025-08" db="UniProtKB">
        <authorList>
            <consortium name="RefSeq"/>
        </authorList>
    </citation>
    <scope>IDENTIFICATION</scope>
    <source>
        <tissue evidence="5">Leaf</tissue>
    </source>
</reference>
<keyword evidence="1" id="KW-0460">Magnesium</keyword>
<organism evidence="4 5">
    <name type="scientific">Rhodamnia argentea</name>
    <dbReference type="NCBI Taxonomy" id="178133"/>
    <lineage>
        <taxon>Eukaryota</taxon>
        <taxon>Viridiplantae</taxon>
        <taxon>Streptophyta</taxon>
        <taxon>Embryophyta</taxon>
        <taxon>Tracheophyta</taxon>
        <taxon>Spermatophyta</taxon>
        <taxon>Magnoliopsida</taxon>
        <taxon>eudicotyledons</taxon>
        <taxon>Gunneridae</taxon>
        <taxon>Pentapetalae</taxon>
        <taxon>rosids</taxon>
        <taxon>malvids</taxon>
        <taxon>Myrtales</taxon>
        <taxon>Myrtaceae</taxon>
        <taxon>Myrtoideae</taxon>
        <taxon>Myrteae</taxon>
        <taxon>Australasian group</taxon>
        <taxon>Rhodamnia</taxon>
    </lineage>
</organism>
<dbReference type="Proteomes" id="UP000827889">
    <property type="component" value="Chromosome 3"/>
</dbReference>
<feature type="transmembrane region" description="Helical" evidence="2">
    <location>
        <begin position="392"/>
        <end position="411"/>
    </location>
</feature>
<evidence type="ECO:0000256" key="2">
    <source>
        <dbReference type="SAM" id="Phobius"/>
    </source>
</evidence>
<dbReference type="InterPro" id="IPR059000">
    <property type="entry name" value="ATPase_P-type_domA"/>
</dbReference>
<evidence type="ECO:0000259" key="3">
    <source>
        <dbReference type="Pfam" id="PF00122"/>
    </source>
</evidence>
<evidence type="ECO:0000313" key="5">
    <source>
        <dbReference type="RefSeq" id="XP_048132194.1"/>
    </source>
</evidence>
<keyword evidence="2" id="KW-1133">Transmembrane helix</keyword>
<protein>
    <submittedName>
        <fullName evidence="5">Calcium-transporting ATPase 12, plasma membrane-type-like</fullName>
    </submittedName>
</protein>
<evidence type="ECO:0000313" key="4">
    <source>
        <dbReference type="Proteomes" id="UP000827889"/>
    </source>
</evidence>
<name>A0ABM3H6G8_9MYRT</name>
<feature type="transmembrane region" description="Helical" evidence="2">
    <location>
        <begin position="454"/>
        <end position="476"/>
    </location>
</feature>
<dbReference type="SUPFAM" id="SSF81653">
    <property type="entry name" value="Calcium ATPase, transduction domain A"/>
    <property type="match status" value="1"/>
</dbReference>
<dbReference type="SUPFAM" id="SSF81665">
    <property type="entry name" value="Calcium ATPase, transmembrane domain M"/>
    <property type="match status" value="1"/>
</dbReference>
<dbReference type="RefSeq" id="XP_048132194.1">
    <property type="nucleotide sequence ID" value="XM_048276237.1"/>
</dbReference>
<dbReference type="Pfam" id="PF00122">
    <property type="entry name" value="E1-E2_ATPase"/>
    <property type="match status" value="1"/>
</dbReference>
<evidence type="ECO:0000256" key="1">
    <source>
        <dbReference type="ARBA" id="ARBA00022842"/>
    </source>
</evidence>
<feature type="transmembrane region" description="Helical" evidence="2">
    <location>
        <begin position="239"/>
        <end position="258"/>
    </location>
</feature>
<dbReference type="InterPro" id="IPR023298">
    <property type="entry name" value="ATPase_P-typ_TM_dom_sf"/>
</dbReference>
<dbReference type="PANTHER" id="PTHR24093:SF470">
    <property type="entry name" value="CALCIUM-TRANSPORTING ATPASE 12, PLASMA MEMBRANE-TYPE-LIKE"/>
    <property type="match status" value="1"/>
</dbReference>
<dbReference type="GeneID" id="115733585"/>